<gene>
    <name evidence="7" type="ORF">LY90DRAFT_416162</name>
</gene>
<dbReference type="STRING" id="1754190.A0A1Y2CH53"/>
<feature type="domain" description="CCDC113/CCDC96 coiled-coil" evidence="6">
    <location>
        <begin position="217"/>
        <end position="305"/>
    </location>
</feature>
<name>A0A1Y2CH53_9FUNG</name>
<dbReference type="Proteomes" id="UP000193920">
    <property type="component" value="Unassembled WGS sequence"/>
</dbReference>
<reference evidence="7 8" key="1">
    <citation type="submission" date="2016-08" db="EMBL/GenBank/DDBJ databases">
        <title>A Parts List for Fungal Cellulosomes Revealed by Comparative Genomics.</title>
        <authorList>
            <consortium name="DOE Joint Genome Institute"/>
            <person name="Haitjema C.H."/>
            <person name="Gilmore S.P."/>
            <person name="Henske J.K."/>
            <person name="Solomon K.V."/>
            <person name="De Groot R."/>
            <person name="Kuo A."/>
            <person name="Mondo S.J."/>
            <person name="Salamov A.A."/>
            <person name="Labutti K."/>
            <person name="Zhao Z."/>
            <person name="Chiniquy J."/>
            <person name="Barry K."/>
            <person name="Brewer H.M."/>
            <person name="Purvine S.O."/>
            <person name="Wright A.T."/>
            <person name="Boxma B."/>
            <person name="Van Alen T."/>
            <person name="Hackstein J.H."/>
            <person name="Baker S.E."/>
            <person name="Grigoriev I.V."/>
            <person name="O'Malley M.A."/>
        </authorList>
    </citation>
    <scope>NUCLEOTIDE SEQUENCE [LARGE SCALE GENOMIC DNA]</scope>
    <source>
        <strain evidence="7 8">G1</strain>
    </source>
</reference>
<dbReference type="GO" id="GO:0060271">
    <property type="term" value="P:cilium assembly"/>
    <property type="evidence" value="ECO:0007669"/>
    <property type="project" value="TreeGrafter"/>
</dbReference>
<evidence type="ECO:0000256" key="1">
    <source>
        <dbReference type="ARBA" id="ARBA00004138"/>
    </source>
</evidence>
<keyword evidence="2 4" id="KW-0175">Coiled coil</keyword>
<dbReference type="PANTHER" id="PTHR15654:SF1">
    <property type="entry name" value="COILED-COIL DOMAIN-CONTAINING PROTEIN 96"/>
    <property type="match status" value="1"/>
</dbReference>
<dbReference type="EMBL" id="MCOG01000109">
    <property type="protein sequence ID" value="ORY46164.1"/>
    <property type="molecule type" value="Genomic_DNA"/>
</dbReference>
<keyword evidence="8" id="KW-1185">Reference proteome</keyword>
<evidence type="ECO:0000313" key="7">
    <source>
        <dbReference type="EMBL" id="ORY46164.1"/>
    </source>
</evidence>
<feature type="compositionally biased region" description="Basic and acidic residues" evidence="5">
    <location>
        <begin position="58"/>
        <end position="74"/>
    </location>
</feature>
<dbReference type="InterPro" id="IPR025254">
    <property type="entry name" value="CCDC113/CCDC96_CC"/>
</dbReference>
<evidence type="ECO:0000256" key="4">
    <source>
        <dbReference type="SAM" id="Coils"/>
    </source>
</evidence>
<proteinExistence type="predicted"/>
<dbReference type="GO" id="GO:0005930">
    <property type="term" value="C:axoneme"/>
    <property type="evidence" value="ECO:0007669"/>
    <property type="project" value="TreeGrafter"/>
</dbReference>
<evidence type="ECO:0000256" key="5">
    <source>
        <dbReference type="SAM" id="MobiDB-lite"/>
    </source>
</evidence>
<dbReference type="GO" id="GO:0036064">
    <property type="term" value="C:ciliary basal body"/>
    <property type="evidence" value="ECO:0007669"/>
    <property type="project" value="TreeGrafter"/>
</dbReference>
<sequence length="307" mass="36893">MNKIFEILRSETPINDEKIDEFVDYFANDNNNEELQADLSDGEKTEESINLLNDDDEEKKSNEGENGEEKKEDEKETEPDGINREEFIEKLKSEIGKYEHNNAKNLFLQNKLYELFRKKRSDEHRDGDKSQNDQEQRYLNSMYEYKELKNEYDDINKKKQEIVNSHKEKLQEKREESEKLNKEFYKQKQHIAQNAKSTRSGNEFSLKVFEQLEGMERKKDEIVTKARLENIRLYNKLHRQESLLRQKEELADGLHLIDFEQLKIENQTYNEKIEERNEELLKLKKKINNIVQVLTHVKEKLQFVQVI</sequence>
<accession>A0A1Y2CH53</accession>
<evidence type="ECO:0000256" key="2">
    <source>
        <dbReference type="ARBA" id="ARBA00023054"/>
    </source>
</evidence>
<dbReference type="OrthoDB" id="10254794at2759"/>
<evidence type="ECO:0000313" key="8">
    <source>
        <dbReference type="Proteomes" id="UP000193920"/>
    </source>
</evidence>
<evidence type="ECO:0000256" key="3">
    <source>
        <dbReference type="ARBA" id="ARBA00023273"/>
    </source>
</evidence>
<feature type="region of interest" description="Disordered" evidence="5">
    <location>
        <begin position="33"/>
        <end position="85"/>
    </location>
</feature>
<comment type="subcellular location">
    <subcellularLocation>
        <location evidence="1">Cell projection</location>
        <location evidence="1">Cilium</location>
    </subcellularLocation>
</comment>
<dbReference type="Pfam" id="PF13870">
    <property type="entry name" value="CCDC113_CCDC96_CC"/>
    <property type="match status" value="1"/>
</dbReference>
<organism evidence="7 8">
    <name type="scientific">Neocallimastix californiae</name>
    <dbReference type="NCBI Taxonomy" id="1754190"/>
    <lineage>
        <taxon>Eukaryota</taxon>
        <taxon>Fungi</taxon>
        <taxon>Fungi incertae sedis</taxon>
        <taxon>Chytridiomycota</taxon>
        <taxon>Chytridiomycota incertae sedis</taxon>
        <taxon>Neocallimastigomycetes</taxon>
        <taxon>Neocallimastigales</taxon>
        <taxon>Neocallimastigaceae</taxon>
        <taxon>Neocallimastix</taxon>
    </lineage>
</organism>
<comment type="caution">
    <text evidence="7">The sequence shown here is derived from an EMBL/GenBank/DDBJ whole genome shotgun (WGS) entry which is preliminary data.</text>
</comment>
<feature type="coiled-coil region" evidence="4">
    <location>
        <begin position="259"/>
        <end position="293"/>
    </location>
</feature>
<protein>
    <recommendedName>
        <fullName evidence="6">CCDC113/CCDC96 coiled-coil domain-containing protein</fullName>
    </recommendedName>
</protein>
<evidence type="ECO:0000259" key="6">
    <source>
        <dbReference type="Pfam" id="PF13870"/>
    </source>
</evidence>
<dbReference type="PANTHER" id="PTHR15654">
    <property type="entry name" value="COILED-COIL DOMAIN-CONTAINING PROTEIN 113-RELATED"/>
    <property type="match status" value="1"/>
</dbReference>
<dbReference type="InterPro" id="IPR051885">
    <property type="entry name" value="CC_CF"/>
</dbReference>
<dbReference type="AlphaFoldDB" id="A0A1Y2CH53"/>
<feature type="coiled-coil region" evidence="4">
    <location>
        <begin position="145"/>
        <end position="187"/>
    </location>
</feature>
<keyword evidence="3" id="KW-0966">Cell projection</keyword>